<reference evidence="7 8" key="1">
    <citation type="submission" date="2021-07" db="EMBL/GenBank/DDBJ databases">
        <title>The Aristolochia fimbriata genome: insights into angiosperm evolution, floral development and chemical biosynthesis.</title>
        <authorList>
            <person name="Jiao Y."/>
        </authorList>
    </citation>
    <scope>NUCLEOTIDE SEQUENCE [LARGE SCALE GENOMIC DNA]</scope>
    <source>
        <strain evidence="7">IBCAS-2021</strain>
        <tissue evidence="7">Leaf</tissue>
    </source>
</reference>
<evidence type="ECO:0000313" key="8">
    <source>
        <dbReference type="Proteomes" id="UP000825729"/>
    </source>
</evidence>
<dbReference type="PANTHER" id="PTHR46158">
    <property type="entry name" value="OS02G0165000 PROTEIN"/>
    <property type="match status" value="1"/>
</dbReference>
<accession>A0AAV7EA56</accession>
<feature type="transmembrane region" description="Helical" evidence="5">
    <location>
        <begin position="496"/>
        <end position="520"/>
    </location>
</feature>
<name>A0AAV7EA56_ARIFI</name>
<organism evidence="7 8">
    <name type="scientific">Aristolochia fimbriata</name>
    <name type="common">White veined hardy Dutchman's pipe vine</name>
    <dbReference type="NCBI Taxonomy" id="158543"/>
    <lineage>
        <taxon>Eukaryota</taxon>
        <taxon>Viridiplantae</taxon>
        <taxon>Streptophyta</taxon>
        <taxon>Embryophyta</taxon>
        <taxon>Tracheophyta</taxon>
        <taxon>Spermatophyta</taxon>
        <taxon>Magnoliopsida</taxon>
        <taxon>Magnoliidae</taxon>
        <taxon>Piperales</taxon>
        <taxon>Aristolochiaceae</taxon>
        <taxon>Aristolochia</taxon>
    </lineage>
</organism>
<keyword evidence="8" id="KW-1185">Reference proteome</keyword>
<dbReference type="Pfam" id="PF12906">
    <property type="entry name" value="RINGv"/>
    <property type="match status" value="1"/>
</dbReference>
<keyword evidence="5" id="KW-0812">Transmembrane</keyword>
<evidence type="ECO:0000256" key="2">
    <source>
        <dbReference type="ARBA" id="ARBA00022771"/>
    </source>
</evidence>
<dbReference type="CDD" id="cd16495">
    <property type="entry name" value="RING_CH-C4HC3_MARCH"/>
    <property type="match status" value="1"/>
</dbReference>
<dbReference type="GO" id="GO:0008270">
    <property type="term" value="F:zinc ion binding"/>
    <property type="evidence" value="ECO:0007669"/>
    <property type="project" value="UniProtKB-KW"/>
</dbReference>
<feature type="compositionally biased region" description="Basic and acidic residues" evidence="4">
    <location>
        <begin position="84"/>
        <end position="99"/>
    </location>
</feature>
<feature type="region of interest" description="Disordered" evidence="4">
    <location>
        <begin position="69"/>
        <end position="123"/>
    </location>
</feature>
<feature type="region of interest" description="Disordered" evidence="4">
    <location>
        <begin position="242"/>
        <end position="261"/>
    </location>
</feature>
<evidence type="ECO:0000256" key="3">
    <source>
        <dbReference type="ARBA" id="ARBA00022833"/>
    </source>
</evidence>
<dbReference type="Gene3D" id="3.30.40.10">
    <property type="entry name" value="Zinc/RING finger domain, C3HC4 (zinc finger)"/>
    <property type="match status" value="1"/>
</dbReference>
<dbReference type="InterPro" id="IPR013083">
    <property type="entry name" value="Znf_RING/FYVE/PHD"/>
</dbReference>
<dbReference type="Proteomes" id="UP000825729">
    <property type="component" value="Unassembled WGS sequence"/>
</dbReference>
<feature type="region of interest" description="Disordered" evidence="4">
    <location>
        <begin position="535"/>
        <end position="575"/>
    </location>
</feature>
<sequence>MTRGKGNKAGPWVRHSRDVDLTVVPAIIAQLRFCLTNTLLWQPYELSILESAMEMHCSMGRMEVQELAVEHADDTSQRSPLHPNQERKAVAGTSEEKPPKHQSRRPNLLLEIPSRPMEDSPPNYVRINMPPTPSPRSTKTKFPPMPSPTARMCLSPGPSSSRSKPSLRNLLPRVSFKLRSPTSDVEKATIVEGEASSGALREWPSIPRSFSLTKIFSPTVKRTSSLPVSPIAHLNLESVHGSSSVEQHTSPIKGATRQISRSLSVPVNNKTKTIKRMDSLGGVFRVVPSTPRNAEGSTGTPNATETADHENNDGGEDIPEEQAVCRICLIELSEGGDTLKMECSCKGELALAHQECSIKWFSIKGNKSCDVCKEEVRNLPVTLLRIQSVPTGNARTGNRSRSAESQYRVWQDVPVLVIVGMLAYFCFLEQLLVAELGSGAIAIALPFSCVLSLLASMTSSTMVKKRYVWIYASIQFALVVLFAHLFYSLFRVQAVLSVLLATFAGFGVAMCGNCIIIEFLRWRRRLQAWLESRRSRQENSLASQSSESARPSQMGQGPTENEEQRAENSSTSRVT</sequence>
<comment type="caution">
    <text evidence="7">The sequence shown here is derived from an EMBL/GenBank/DDBJ whole genome shotgun (WGS) entry which is preliminary data.</text>
</comment>
<dbReference type="PROSITE" id="PS51292">
    <property type="entry name" value="ZF_RING_CH"/>
    <property type="match status" value="1"/>
</dbReference>
<dbReference type="SUPFAM" id="SSF57850">
    <property type="entry name" value="RING/U-box"/>
    <property type="match status" value="1"/>
</dbReference>
<keyword evidence="2" id="KW-0863">Zinc-finger</keyword>
<evidence type="ECO:0000256" key="4">
    <source>
        <dbReference type="SAM" id="MobiDB-lite"/>
    </source>
</evidence>
<gene>
    <name evidence="7" type="ORF">H6P81_011707</name>
</gene>
<feature type="transmembrane region" description="Helical" evidence="5">
    <location>
        <begin position="467"/>
        <end position="490"/>
    </location>
</feature>
<dbReference type="InterPro" id="IPR011016">
    <property type="entry name" value="Znf_RING-CH"/>
</dbReference>
<proteinExistence type="predicted"/>
<feature type="transmembrane region" description="Helical" evidence="5">
    <location>
        <begin position="436"/>
        <end position="455"/>
    </location>
</feature>
<dbReference type="AlphaFoldDB" id="A0AAV7EA56"/>
<feature type="domain" description="RING-CH-type" evidence="6">
    <location>
        <begin position="317"/>
        <end position="379"/>
    </location>
</feature>
<evidence type="ECO:0000259" key="6">
    <source>
        <dbReference type="PROSITE" id="PS51292"/>
    </source>
</evidence>
<feature type="compositionally biased region" description="Polar residues" evidence="4">
    <location>
        <begin position="538"/>
        <end position="559"/>
    </location>
</feature>
<protein>
    <recommendedName>
        <fullName evidence="6">RING-CH-type domain-containing protein</fullName>
    </recommendedName>
</protein>
<dbReference type="PANTHER" id="PTHR46158:SF1">
    <property type="entry name" value="RING_U-BOX SUPERFAMILY PROTEIN"/>
    <property type="match status" value="1"/>
</dbReference>
<feature type="region of interest" description="Disordered" evidence="4">
    <location>
        <begin position="286"/>
        <end position="317"/>
    </location>
</feature>
<keyword evidence="3" id="KW-0862">Zinc</keyword>
<keyword evidence="1" id="KW-0479">Metal-binding</keyword>
<keyword evidence="5" id="KW-0472">Membrane</keyword>
<evidence type="ECO:0000256" key="5">
    <source>
        <dbReference type="SAM" id="Phobius"/>
    </source>
</evidence>
<evidence type="ECO:0000256" key="1">
    <source>
        <dbReference type="ARBA" id="ARBA00022723"/>
    </source>
</evidence>
<keyword evidence="5" id="KW-1133">Transmembrane helix</keyword>
<dbReference type="EMBL" id="JAINDJ010000005">
    <property type="protein sequence ID" value="KAG9445579.1"/>
    <property type="molecule type" value="Genomic_DNA"/>
</dbReference>
<evidence type="ECO:0000313" key="7">
    <source>
        <dbReference type="EMBL" id="KAG9445579.1"/>
    </source>
</evidence>
<feature type="compositionally biased region" description="Polar residues" evidence="4">
    <location>
        <begin position="290"/>
        <end position="305"/>
    </location>
</feature>
<dbReference type="SMART" id="SM00744">
    <property type="entry name" value="RINGv"/>
    <property type="match status" value="1"/>
</dbReference>